<feature type="domain" description="SWIRM" evidence="8">
    <location>
        <begin position="101"/>
        <end position="198"/>
    </location>
</feature>
<dbReference type="FunFam" id="1.10.10.60:FF:000014">
    <property type="entry name" value="SWI/SNF complex subunit SMARCC2 isoform C"/>
    <property type="match status" value="1"/>
</dbReference>
<keyword evidence="4" id="KW-0539">Nucleus</keyword>
<dbReference type="GO" id="GO:0003677">
    <property type="term" value="F:DNA binding"/>
    <property type="evidence" value="ECO:0007669"/>
    <property type="project" value="UniProtKB-KW"/>
</dbReference>
<dbReference type="EMBL" id="CM026430">
    <property type="protein sequence ID" value="KAG0561150.1"/>
    <property type="molecule type" value="Genomic_DNA"/>
</dbReference>
<dbReference type="AlphaFoldDB" id="A0A8T0GQ57"/>
<dbReference type="PROSITE" id="PS51293">
    <property type="entry name" value="SANT"/>
    <property type="match status" value="1"/>
</dbReference>
<feature type="region of interest" description="Disordered" evidence="6">
    <location>
        <begin position="501"/>
        <end position="574"/>
    </location>
</feature>
<evidence type="ECO:0000256" key="4">
    <source>
        <dbReference type="ARBA" id="ARBA00023242"/>
    </source>
</evidence>
<feature type="compositionally biased region" description="Gly residues" evidence="6">
    <location>
        <begin position="54"/>
        <end position="64"/>
    </location>
</feature>
<evidence type="ECO:0000259" key="7">
    <source>
        <dbReference type="PROSITE" id="PS50090"/>
    </source>
</evidence>
<proteinExistence type="predicted"/>
<evidence type="ECO:0000259" key="9">
    <source>
        <dbReference type="PROSITE" id="PS51293"/>
    </source>
</evidence>
<feature type="region of interest" description="Disordered" evidence="6">
    <location>
        <begin position="426"/>
        <end position="451"/>
    </location>
</feature>
<dbReference type="Pfam" id="PF00249">
    <property type="entry name" value="Myb_DNA-binding"/>
    <property type="match status" value="1"/>
</dbReference>
<dbReference type="Gene3D" id="1.10.10.10">
    <property type="entry name" value="Winged helix-like DNA-binding domain superfamily/Winged helix DNA-binding domain"/>
    <property type="match status" value="1"/>
</dbReference>
<organism evidence="10 11">
    <name type="scientific">Ceratodon purpureus</name>
    <name type="common">Fire moss</name>
    <name type="synonym">Dicranum purpureum</name>
    <dbReference type="NCBI Taxonomy" id="3225"/>
    <lineage>
        <taxon>Eukaryota</taxon>
        <taxon>Viridiplantae</taxon>
        <taxon>Streptophyta</taxon>
        <taxon>Embryophyta</taxon>
        <taxon>Bryophyta</taxon>
        <taxon>Bryophytina</taxon>
        <taxon>Bryopsida</taxon>
        <taxon>Dicranidae</taxon>
        <taxon>Pseudoditrichales</taxon>
        <taxon>Ditrichaceae</taxon>
        <taxon>Ceratodon</taxon>
    </lineage>
</organism>
<dbReference type="InterPro" id="IPR009057">
    <property type="entry name" value="Homeodomain-like_sf"/>
</dbReference>
<evidence type="ECO:0000256" key="3">
    <source>
        <dbReference type="ARBA" id="ARBA00023163"/>
    </source>
</evidence>
<dbReference type="InterPro" id="IPR032451">
    <property type="entry name" value="SMARCC_C"/>
</dbReference>
<feature type="compositionally biased region" description="Polar residues" evidence="6">
    <location>
        <begin position="502"/>
        <end position="520"/>
    </location>
</feature>
<dbReference type="InterPro" id="IPR036388">
    <property type="entry name" value="WH-like_DNA-bd_sf"/>
</dbReference>
<dbReference type="InterPro" id="IPR001005">
    <property type="entry name" value="SANT/Myb"/>
</dbReference>
<feature type="region of interest" description="Disordered" evidence="6">
    <location>
        <begin position="1"/>
        <end position="91"/>
    </location>
</feature>
<dbReference type="Gene3D" id="1.10.10.60">
    <property type="entry name" value="Homeodomain-like"/>
    <property type="match status" value="1"/>
</dbReference>
<dbReference type="PROSITE" id="PS50090">
    <property type="entry name" value="MYB_LIKE"/>
    <property type="match status" value="1"/>
</dbReference>
<feature type="compositionally biased region" description="Gly residues" evidence="6">
    <location>
        <begin position="37"/>
        <end position="46"/>
    </location>
</feature>
<evidence type="ECO:0008006" key="12">
    <source>
        <dbReference type="Google" id="ProtNLM"/>
    </source>
</evidence>
<keyword evidence="2" id="KW-0238">DNA-binding</keyword>
<gene>
    <name evidence="10" type="ORF">KC19_9G041800</name>
</gene>
<feature type="compositionally biased region" description="Gly residues" evidence="6">
    <location>
        <begin position="73"/>
        <end position="90"/>
    </location>
</feature>
<evidence type="ECO:0000256" key="1">
    <source>
        <dbReference type="ARBA" id="ARBA00023015"/>
    </source>
</evidence>
<protein>
    <recommendedName>
        <fullName evidence="12">SWI/SNF complex subunit SWI3A</fullName>
    </recommendedName>
</protein>
<sequence>MVDQEGGVAESSRVRREREDENAGGGTPSKKRRQGGRSEGAEGGVSGKVAAKAGEGGSNGVGDGSGERSGQESAGGGGDGVDASGAGEGASRGEAGAVEVYRIPSYAAWFQWDKVHPLERRAMSEFFDKRSSAKTPRIYKEYRDFIINKYRENPKQALTFAEVRRMVIGDVNSLSRVFEFLEHWGLINQQVAGDQGAAEGAGPVVSVMDSFPSGINVVRMPVASGARIPGIATFESSGRSTPASHVNNLSTHGNVYLPGSKKPGSGATAGFKKPDEEFHCSLCKKDCSKQRYYKKQQPGSSFCFDCVKKGKLPAGTSAGDLVQVSGSDPTVTAKEWTSKETLLLLDAVSRFGENWNQVAAHVPTRSKLECVNHFIQLPFGDSYCVEPEEPTPPVVGAGGTPTKNAGQVGGSTEEAVLRNHTVANGAVPSVSPTEATPDAGGSEDAGGAQELVSPFTDTSHPLFAQVALLAGMVGPRVAAAAARAAVVAIAEDEPGVTELPFMQSSKTHSGQKRQAGQAMQSRAERLVEESSDALQSNGEGSSRGGKPLTQEASSTLNEPDASRPSEEDASPSAAQARVSVATALGVAAANAKLLADQEEQEIEHLVASVIDNQMKKLYNKLEHFEELEMLLEKERLEVERARQQVYADRLRYAEAQTASAKSLYGNPAPS</sequence>
<evidence type="ECO:0000256" key="5">
    <source>
        <dbReference type="SAM" id="Coils"/>
    </source>
</evidence>
<dbReference type="PROSITE" id="PS50934">
    <property type="entry name" value="SWIRM"/>
    <property type="match status" value="1"/>
</dbReference>
<name>A0A8T0GQ57_CERPU</name>
<feature type="domain" description="Myb-like" evidence="7">
    <location>
        <begin position="328"/>
        <end position="378"/>
    </location>
</feature>
<evidence type="ECO:0000256" key="6">
    <source>
        <dbReference type="SAM" id="MobiDB-lite"/>
    </source>
</evidence>
<dbReference type="Pfam" id="PF16495">
    <property type="entry name" value="SWIRM-assoc_1"/>
    <property type="match status" value="1"/>
</dbReference>
<evidence type="ECO:0000313" key="11">
    <source>
        <dbReference type="Proteomes" id="UP000822688"/>
    </source>
</evidence>
<dbReference type="InterPro" id="IPR007526">
    <property type="entry name" value="SWIRM"/>
</dbReference>
<feature type="coiled-coil region" evidence="5">
    <location>
        <begin position="588"/>
        <end position="644"/>
    </location>
</feature>
<keyword evidence="11" id="KW-1185">Reference proteome</keyword>
<dbReference type="SMART" id="SM00717">
    <property type="entry name" value="SANT"/>
    <property type="match status" value="1"/>
</dbReference>
<dbReference type="PANTHER" id="PTHR12802:SF140">
    <property type="entry name" value="SWI_SNF COMPLEX SUBUNIT SWI3A"/>
    <property type="match status" value="1"/>
</dbReference>
<accession>A0A8T0GQ57</accession>
<keyword evidence="3" id="KW-0804">Transcription</keyword>
<keyword evidence="1" id="KW-0805">Transcription regulation</keyword>
<comment type="caution">
    <text evidence="10">The sequence shown here is derived from an EMBL/GenBank/DDBJ whole genome shotgun (WGS) entry which is preliminary data.</text>
</comment>
<keyword evidence="5" id="KW-0175">Coiled coil</keyword>
<evidence type="ECO:0000313" key="10">
    <source>
        <dbReference type="EMBL" id="KAG0561150.1"/>
    </source>
</evidence>
<dbReference type="CDD" id="cd00167">
    <property type="entry name" value="SANT"/>
    <property type="match status" value="1"/>
</dbReference>
<dbReference type="PANTHER" id="PTHR12802">
    <property type="entry name" value="SWI/SNF COMPLEX-RELATED"/>
    <property type="match status" value="1"/>
</dbReference>
<reference evidence="10" key="1">
    <citation type="submission" date="2020-06" db="EMBL/GenBank/DDBJ databases">
        <title>WGS assembly of Ceratodon purpureus strain R40.</title>
        <authorList>
            <person name="Carey S.B."/>
            <person name="Jenkins J."/>
            <person name="Shu S."/>
            <person name="Lovell J.T."/>
            <person name="Sreedasyam A."/>
            <person name="Maumus F."/>
            <person name="Tiley G.P."/>
            <person name="Fernandez-Pozo N."/>
            <person name="Barry K."/>
            <person name="Chen C."/>
            <person name="Wang M."/>
            <person name="Lipzen A."/>
            <person name="Daum C."/>
            <person name="Saski C.A."/>
            <person name="Payton A.C."/>
            <person name="Mcbreen J.C."/>
            <person name="Conrad R.E."/>
            <person name="Kollar L.M."/>
            <person name="Olsson S."/>
            <person name="Huttunen S."/>
            <person name="Landis J.B."/>
            <person name="Wickett N.J."/>
            <person name="Johnson M.G."/>
            <person name="Rensing S.A."/>
            <person name="Grimwood J."/>
            <person name="Schmutz J."/>
            <person name="Mcdaniel S.F."/>
        </authorList>
    </citation>
    <scope>NUCLEOTIDE SEQUENCE</scope>
    <source>
        <strain evidence="10">R40</strain>
    </source>
</reference>
<dbReference type="GO" id="GO:0005634">
    <property type="term" value="C:nucleus"/>
    <property type="evidence" value="ECO:0007669"/>
    <property type="project" value="UniProtKB-ARBA"/>
</dbReference>
<dbReference type="SUPFAM" id="SSF46689">
    <property type="entry name" value="Homeodomain-like"/>
    <property type="match status" value="2"/>
</dbReference>
<dbReference type="FunFam" id="1.10.10.10:FF:000020">
    <property type="entry name" value="SWI/SNF complex subunit SMARCC2 isoform c"/>
    <property type="match status" value="1"/>
</dbReference>
<dbReference type="Proteomes" id="UP000822688">
    <property type="component" value="Chromosome 9"/>
</dbReference>
<evidence type="ECO:0000259" key="8">
    <source>
        <dbReference type="PROSITE" id="PS50934"/>
    </source>
</evidence>
<evidence type="ECO:0000256" key="2">
    <source>
        <dbReference type="ARBA" id="ARBA00023125"/>
    </source>
</evidence>
<feature type="compositionally biased region" description="Basic and acidic residues" evidence="6">
    <location>
        <begin position="12"/>
        <end position="21"/>
    </location>
</feature>
<feature type="domain" description="SANT" evidence="9">
    <location>
        <begin position="331"/>
        <end position="382"/>
    </location>
</feature>
<dbReference type="Pfam" id="PF04433">
    <property type="entry name" value="SWIRM"/>
    <property type="match status" value="1"/>
</dbReference>
<dbReference type="InterPro" id="IPR017884">
    <property type="entry name" value="SANT_dom"/>
</dbReference>